<dbReference type="EMBL" id="JBICBT010001110">
    <property type="protein sequence ID" value="KAL3082436.1"/>
    <property type="molecule type" value="Genomic_DNA"/>
</dbReference>
<evidence type="ECO:0000313" key="2">
    <source>
        <dbReference type="EMBL" id="KAL3082436.1"/>
    </source>
</evidence>
<accession>A0ABD2IY55</accession>
<evidence type="ECO:0000256" key="1">
    <source>
        <dbReference type="SAM" id="MobiDB-lite"/>
    </source>
</evidence>
<dbReference type="Proteomes" id="UP001620626">
    <property type="component" value="Unassembled WGS sequence"/>
</dbReference>
<feature type="region of interest" description="Disordered" evidence="1">
    <location>
        <begin position="87"/>
        <end position="134"/>
    </location>
</feature>
<reference evidence="2 3" key="1">
    <citation type="submission" date="2024-10" db="EMBL/GenBank/DDBJ databases">
        <authorList>
            <person name="Kim D."/>
        </authorList>
    </citation>
    <scope>NUCLEOTIDE SEQUENCE [LARGE SCALE GENOMIC DNA]</scope>
    <source>
        <strain evidence="2">BH-2024</strain>
    </source>
</reference>
<feature type="compositionally biased region" description="Low complexity" evidence="1">
    <location>
        <begin position="124"/>
        <end position="134"/>
    </location>
</feature>
<sequence length="440" mass="49231">MLLTKHHENGEEEANGPMKTAKKRQRSEAKDDNDDDDTKSIGTTSTPSPPPPAEVPGRRFSERFYRQSIQGLDEQLIYWQCRVGEEAGDGGQQRNANATANTTARTTTKRAATESVPAAKAVPTSSSSTTNKTTPIGIAVPPICGGNHNSNAIPPSQRVQTFQQMADEFGLRFNALCEQYFFSLPTNVNSCLVLTIDHRQQMAKISYERTASHWECQPVEQFSFVWPLNDWHQFLWGVRGIFLLFFVGCPRIRMEKRLAIQNANGGTQTAEGETSPIPIIEEPSDDEDENDHGNRHTEEENEANGTSNGTFSVTVSHPDLRLERIAADLLLRLVIVPGKRIQFSPQRQHAKKRTKQTGDDCLTFEDFNVANDDRGWVRVIEGGGVRKNGQLKVTRTEHWLKICRELFTYAIIGKSAAVFPEIFPHGTNGGREQNNSRQIK</sequence>
<feature type="region of interest" description="Disordered" evidence="1">
    <location>
        <begin position="1"/>
        <end position="57"/>
    </location>
</feature>
<name>A0ABD2IY55_9BILA</name>
<feature type="compositionally biased region" description="Low complexity" evidence="1">
    <location>
        <begin position="94"/>
        <end position="110"/>
    </location>
</feature>
<keyword evidence="3" id="KW-1185">Reference proteome</keyword>
<proteinExistence type="predicted"/>
<dbReference type="AlphaFoldDB" id="A0ABD2IY55"/>
<organism evidence="2 3">
    <name type="scientific">Heterodera trifolii</name>
    <dbReference type="NCBI Taxonomy" id="157864"/>
    <lineage>
        <taxon>Eukaryota</taxon>
        <taxon>Metazoa</taxon>
        <taxon>Ecdysozoa</taxon>
        <taxon>Nematoda</taxon>
        <taxon>Chromadorea</taxon>
        <taxon>Rhabditida</taxon>
        <taxon>Tylenchina</taxon>
        <taxon>Tylenchomorpha</taxon>
        <taxon>Tylenchoidea</taxon>
        <taxon>Heteroderidae</taxon>
        <taxon>Heteroderinae</taxon>
        <taxon>Heterodera</taxon>
    </lineage>
</organism>
<evidence type="ECO:0000313" key="3">
    <source>
        <dbReference type="Proteomes" id="UP001620626"/>
    </source>
</evidence>
<gene>
    <name evidence="2" type="ORF">niasHT_038502</name>
</gene>
<comment type="caution">
    <text evidence="2">The sequence shown here is derived from an EMBL/GenBank/DDBJ whole genome shotgun (WGS) entry which is preliminary data.</text>
</comment>
<feature type="region of interest" description="Disordered" evidence="1">
    <location>
        <begin position="264"/>
        <end position="311"/>
    </location>
</feature>
<protein>
    <submittedName>
        <fullName evidence="2">Uncharacterized protein</fullName>
    </submittedName>
</protein>